<dbReference type="AlphaFoldDB" id="A0ABD3CT91"/>
<accession>A0ABD3CT91</accession>
<evidence type="ECO:0000313" key="3">
    <source>
        <dbReference type="Proteomes" id="UP001632038"/>
    </source>
</evidence>
<proteinExistence type="predicted"/>
<gene>
    <name evidence="2" type="ORF">CASFOL_025535</name>
</gene>
<evidence type="ECO:0000313" key="2">
    <source>
        <dbReference type="EMBL" id="KAL3632551.1"/>
    </source>
</evidence>
<dbReference type="Proteomes" id="UP001632038">
    <property type="component" value="Unassembled WGS sequence"/>
</dbReference>
<organism evidence="2 3">
    <name type="scientific">Castilleja foliolosa</name>
    <dbReference type="NCBI Taxonomy" id="1961234"/>
    <lineage>
        <taxon>Eukaryota</taxon>
        <taxon>Viridiplantae</taxon>
        <taxon>Streptophyta</taxon>
        <taxon>Embryophyta</taxon>
        <taxon>Tracheophyta</taxon>
        <taxon>Spermatophyta</taxon>
        <taxon>Magnoliopsida</taxon>
        <taxon>eudicotyledons</taxon>
        <taxon>Gunneridae</taxon>
        <taxon>Pentapetalae</taxon>
        <taxon>asterids</taxon>
        <taxon>lamiids</taxon>
        <taxon>Lamiales</taxon>
        <taxon>Orobanchaceae</taxon>
        <taxon>Pedicularideae</taxon>
        <taxon>Castillejinae</taxon>
        <taxon>Castilleja</taxon>
    </lineage>
</organism>
<evidence type="ECO:0000256" key="1">
    <source>
        <dbReference type="SAM" id="SignalP"/>
    </source>
</evidence>
<keyword evidence="3" id="KW-1185">Reference proteome</keyword>
<keyword evidence="1" id="KW-0732">Signal</keyword>
<sequence length="49" mass="5083">MHSKHFNVADVFAKALSLFLPLSAAVTVNSIGVNYGTLGDNLPPPALSS</sequence>
<name>A0ABD3CT91_9LAMI</name>
<protein>
    <submittedName>
        <fullName evidence="2">Uncharacterized protein</fullName>
    </submittedName>
</protein>
<comment type="caution">
    <text evidence="2">The sequence shown here is derived from an EMBL/GenBank/DDBJ whole genome shotgun (WGS) entry which is preliminary data.</text>
</comment>
<dbReference type="EMBL" id="JAVIJP010000032">
    <property type="protein sequence ID" value="KAL3632551.1"/>
    <property type="molecule type" value="Genomic_DNA"/>
</dbReference>
<feature type="chain" id="PRO_5044813873" evidence="1">
    <location>
        <begin position="26"/>
        <end position="49"/>
    </location>
</feature>
<feature type="signal peptide" evidence="1">
    <location>
        <begin position="1"/>
        <end position="25"/>
    </location>
</feature>
<reference evidence="3" key="1">
    <citation type="journal article" date="2024" name="IScience">
        <title>Strigolactones Initiate the Formation of Haustorium-like Structures in Castilleja.</title>
        <authorList>
            <person name="Buerger M."/>
            <person name="Peterson D."/>
            <person name="Chory J."/>
        </authorList>
    </citation>
    <scope>NUCLEOTIDE SEQUENCE [LARGE SCALE GENOMIC DNA]</scope>
</reference>